<comment type="caution">
    <text evidence="9">The sequence shown here is derived from an EMBL/GenBank/DDBJ whole genome shotgun (WGS) entry which is preliminary data.</text>
</comment>
<dbReference type="AlphaFoldDB" id="A0A699GZG3"/>
<feature type="region of interest" description="Disordered" evidence="5">
    <location>
        <begin position="14"/>
        <end position="47"/>
    </location>
</feature>
<organism evidence="9">
    <name type="scientific">Tanacetum cinerariifolium</name>
    <name type="common">Dalmatian daisy</name>
    <name type="synonym">Chrysanthemum cinerariifolium</name>
    <dbReference type="NCBI Taxonomy" id="118510"/>
    <lineage>
        <taxon>Eukaryota</taxon>
        <taxon>Viridiplantae</taxon>
        <taxon>Streptophyta</taxon>
        <taxon>Embryophyta</taxon>
        <taxon>Tracheophyta</taxon>
        <taxon>Spermatophyta</taxon>
        <taxon>Magnoliopsida</taxon>
        <taxon>eudicotyledons</taxon>
        <taxon>Gunneridae</taxon>
        <taxon>Pentapetalae</taxon>
        <taxon>asterids</taxon>
        <taxon>campanulids</taxon>
        <taxon>Asterales</taxon>
        <taxon>Asteraceae</taxon>
        <taxon>Asteroideae</taxon>
        <taxon>Anthemideae</taxon>
        <taxon>Anthemidinae</taxon>
        <taxon>Tanacetum</taxon>
    </lineage>
</organism>
<dbReference type="InterPro" id="IPR036875">
    <property type="entry name" value="Znf_CCHC_sf"/>
</dbReference>
<dbReference type="Pfam" id="PF25597">
    <property type="entry name" value="SH3_retrovirus"/>
    <property type="match status" value="1"/>
</dbReference>
<sequence length="931" mass="107594">MAIAKILRRLVPRFAPGDDSSNNNGTTSQLNVSKRKEKVVVSSESEGSDDELKKITTLLAKAFNRKKFYSKPTNNNLRTSSATSSANNKQEYVKSDDKKEEKKVDENKRHMSKVKCYNCKKEGHFTKDYKKAKVKDYEYYKTKMLLAKKEKDEQVLLAEDHAWMESSSDSDREINANMVFMAQLEKVLSDSEESSSSKEQTIAEVTYYTSKYKSESEYETLEYYDNSTSYGLFVNNDDDQEIFHDSSEFFSKNHIGSQMDHDQSAVDHNNFEEIVNLINKLIKEFDKRLLNIKNVLRKQINNEKILKIKPSFYKTNVMFCKIKQTLLRWKNNELNEQIKVLIEKNDDFLAQTKDLQEQLKVKYVVIDNHVECQAKYAKFEDKMYNGRKGIGFENPSYFCKAKDLRPTLYDERVIDLGMNAYDDVNDLFVFDDIVQIYLWINDSGCSKHMAGNRALLTNFVEKFLRTARFENNDFAVIAGYGNVVIGSMTIKRVYYVKGLDLLTDDRSSNLYTIAINEIPSNSSSCLLAKASSSQSWLWHQRKIHHKHHKSKTTFASNQPLYLLQIDLCALMRIESINGKGYVLVVVDDFSRYTWVFFLHSKDEASEAKAIAIACFTQNRSIIHKRFDKTPYELINKRKLNIKFFHVFGCRCYLLNDYDDVGKLKATGDIGVFIGYSKDSAAFRVYNKHTRKIHESVNVNIDEISEMDSKQFSLEPVARIEAIRLFLAYAAHKDFTIFQMDVKTSFLNGILKEEVYVAQPLGFFSKQYPDHVYALDKALFGMENCDTVLTPMVEQAKLKLDLVGKPVDHTVYRNMIGSLMYLTSSRPDIMFATCDKLVCWSSKKQNYVSISTAEPEYVAVSGCCAQVLWMRTQLTDYDFFFDKVPIYCDSKSAIAISCNPYETRASNNGFHAFQYETRALKKRRCTLQCIYL</sequence>
<keyword evidence="2" id="KW-0479">Metal-binding</keyword>
<dbReference type="CDD" id="cd09272">
    <property type="entry name" value="RNase_HI_RT_Ty1"/>
    <property type="match status" value="1"/>
</dbReference>
<protein>
    <submittedName>
        <fullName evidence="9">Integrase, catalytic region, zinc finger, CCHC-type, peptidase aspartic, catalytic</fullName>
    </submittedName>
</protein>
<proteinExistence type="predicted"/>
<evidence type="ECO:0000259" key="6">
    <source>
        <dbReference type="Pfam" id="PF07727"/>
    </source>
</evidence>
<keyword evidence="4" id="KW-0175">Coiled coil</keyword>
<dbReference type="Pfam" id="PF22936">
    <property type="entry name" value="Pol_BBD"/>
    <property type="match status" value="1"/>
</dbReference>
<accession>A0A699GZG3</accession>
<evidence type="ECO:0000313" key="9">
    <source>
        <dbReference type="EMBL" id="GEW91745.1"/>
    </source>
</evidence>
<dbReference type="InterPro" id="IPR057670">
    <property type="entry name" value="SH3_retrovirus"/>
</dbReference>
<feature type="domain" description="Reverse transcriptase Ty1/copia-type" evidence="6">
    <location>
        <begin position="713"/>
        <end position="819"/>
    </location>
</feature>
<evidence type="ECO:0000259" key="8">
    <source>
        <dbReference type="Pfam" id="PF25597"/>
    </source>
</evidence>
<dbReference type="EMBL" id="BKCJ010080210">
    <property type="protein sequence ID" value="GEW91745.1"/>
    <property type="molecule type" value="Genomic_DNA"/>
</dbReference>
<gene>
    <name evidence="9" type="ORF">Tci_263721</name>
</gene>
<dbReference type="SUPFAM" id="SSF57756">
    <property type="entry name" value="Retrovirus zinc finger-like domains"/>
    <property type="match status" value="1"/>
</dbReference>
<dbReference type="InterPro" id="IPR013103">
    <property type="entry name" value="RVT_2"/>
</dbReference>
<dbReference type="GO" id="GO:0006508">
    <property type="term" value="P:proteolysis"/>
    <property type="evidence" value="ECO:0007669"/>
    <property type="project" value="UniProtKB-KW"/>
</dbReference>
<feature type="coiled-coil region" evidence="4">
    <location>
        <begin position="331"/>
        <end position="358"/>
    </location>
</feature>
<name>A0A699GZG3_TANCI</name>
<keyword evidence="1" id="KW-0645">Protease</keyword>
<reference evidence="9" key="1">
    <citation type="journal article" date="2019" name="Sci. Rep.">
        <title>Draft genome of Tanacetum cinerariifolium, the natural source of mosquito coil.</title>
        <authorList>
            <person name="Yamashiro T."/>
            <person name="Shiraishi A."/>
            <person name="Satake H."/>
            <person name="Nakayama K."/>
        </authorList>
    </citation>
    <scope>NUCLEOTIDE SEQUENCE</scope>
</reference>
<dbReference type="GO" id="GO:0008270">
    <property type="term" value="F:zinc ion binding"/>
    <property type="evidence" value="ECO:0007669"/>
    <property type="project" value="InterPro"/>
</dbReference>
<dbReference type="SUPFAM" id="SSF53098">
    <property type="entry name" value="Ribonuclease H-like"/>
    <property type="match status" value="1"/>
</dbReference>
<dbReference type="GO" id="GO:0008233">
    <property type="term" value="F:peptidase activity"/>
    <property type="evidence" value="ECO:0007669"/>
    <property type="project" value="UniProtKB-KW"/>
</dbReference>
<dbReference type="GO" id="GO:0003676">
    <property type="term" value="F:nucleic acid binding"/>
    <property type="evidence" value="ECO:0007669"/>
    <property type="project" value="InterPro"/>
</dbReference>
<dbReference type="PANTHER" id="PTHR42648">
    <property type="entry name" value="TRANSPOSASE, PUTATIVE-RELATED"/>
    <property type="match status" value="1"/>
</dbReference>
<dbReference type="InterPro" id="IPR054722">
    <property type="entry name" value="PolX-like_BBD"/>
</dbReference>
<feature type="domain" description="Retrovirus-related Pol polyprotein from transposon TNT 1-94-like beta-barrel" evidence="7">
    <location>
        <begin position="439"/>
        <end position="499"/>
    </location>
</feature>
<evidence type="ECO:0000256" key="2">
    <source>
        <dbReference type="ARBA" id="ARBA00022723"/>
    </source>
</evidence>
<evidence type="ECO:0000259" key="7">
    <source>
        <dbReference type="Pfam" id="PF22936"/>
    </source>
</evidence>
<evidence type="ECO:0000256" key="5">
    <source>
        <dbReference type="SAM" id="MobiDB-lite"/>
    </source>
</evidence>
<evidence type="ECO:0000256" key="3">
    <source>
        <dbReference type="ARBA" id="ARBA00022801"/>
    </source>
</evidence>
<evidence type="ECO:0000256" key="4">
    <source>
        <dbReference type="SAM" id="Coils"/>
    </source>
</evidence>
<feature type="compositionally biased region" description="Polar residues" evidence="5">
    <location>
        <begin position="19"/>
        <end position="31"/>
    </location>
</feature>
<dbReference type="InterPro" id="IPR012337">
    <property type="entry name" value="RNaseH-like_sf"/>
</dbReference>
<feature type="compositionally biased region" description="Polar residues" evidence="5">
    <location>
        <begin position="71"/>
        <end position="90"/>
    </location>
</feature>
<dbReference type="Pfam" id="PF07727">
    <property type="entry name" value="RVT_2"/>
    <property type="match status" value="1"/>
</dbReference>
<feature type="compositionally biased region" description="Basic and acidic residues" evidence="5">
    <location>
        <begin position="91"/>
        <end position="109"/>
    </location>
</feature>
<feature type="region of interest" description="Disordered" evidence="5">
    <location>
        <begin position="70"/>
        <end position="109"/>
    </location>
</feature>
<dbReference type="InterPro" id="IPR036397">
    <property type="entry name" value="RNaseH_sf"/>
</dbReference>
<dbReference type="PANTHER" id="PTHR42648:SF18">
    <property type="entry name" value="RETROTRANSPOSON, UNCLASSIFIED-LIKE PROTEIN"/>
    <property type="match status" value="1"/>
</dbReference>
<dbReference type="Gene3D" id="4.10.60.10">
    <property type="entry name" value="Zinc finger, CCHC-type"/>
    <property type="match status" value="1"/>
</dbReference>
<keyword evidence="3" id="KW-0378">Hydrolase</keyword>
<dbReference type="InterPro" id="IPR039537">
    <property type="entry name" value="Retrotran_Ty1/copia-like"/>
</dbReference>
<evidence type="ECO:0000256" key="1">
    <source>
        <dbReference type="ARBA" id="ARBA00022670"/>
    </source>
</evidence>
<feature type="domain" description="Retroviral polymerase SH3-like" evidence="8">
    <location>
        <begin position="649"/>
        <end position="707"/>
    </location>
</feature>
<dbReference type="Gene3D" id="3.30.420.10">
    <property type="entry name" value="Ribonuclease H-like superfamily/Ribonuclease H"/>
    <property type="match status" value="1"/>
</dbReference>